<dbReference type="Pfam" id="PF02894">
    <property type="entry name" value="GFO_IDH_MocA_C"/>
    <property type="match status" value="1"/>
</dbReference>
<dbReference type="SUPFAM" id="SSF51735">
    <property type="entry name" value="NAD(P)-binding Rossmann-fold domains"/>
    <property type="match status" value="1"/>
</dbReference>
<organism evidence="4">
    <name type="scientific">Meiothermus ruber</name>
    <dbReference type="NCBI Taxonomy" id="277"/>
    <lineage>
        <taxon>Bacteria</taxon>
        <taxon>Thermotogati</taxon>
        <taxon>Deinococcota</taxon>
        <taxon>Deinococci</taxon>
        <taxon>Thermales</taxon>
        <taxon>Thermaceae</taxon>
        <taxon>Meiothermus</taxon>
    </lineage>
</organism>
<dbReference type="EMBL" id="DSWI01000016">
    <property type="protein sequence ID" value="HFG20542.1"/>
    <property type="molecule type" value="Genomic_DNA"/>
</dbReference>
<evidence type="ECO:0000259" key="2">
    <source>
        <dbReference type="Pfam" id="PF02894"/>
    </source>
</evidence>
<dbReference type="InterPro" id="IPR052515">
    <property type="entry name" value="Gfo/Idh/MocA_Oxidoreductase"/>
</dbReference>
<comment type="caution">
    <text evidence="4">The sequence shown here is derived from an EMBL/GenBank/DDBJ whole genome shotgun (WGS) entry which is preliminary data.</text>
</comment>
<dbReference type="Gene3D" id="3.40.50.720">
    <property type="entry name" value="NAD(P)-binding Rossmann-like Domain"/>
    <property type="match status" value="1"/>
</dbReference>
<dbReference type="PANTHER" id="PTHR43249">
    <property type="entry name" value="UDP-N-ACETYL-2-AMINO-2-DEOXY-D-GLUCURONATE OXIDASE"/>
    <property type="match status" value="1"/>
</dbReference>
<feature type="domain" description="Gfo/Idh/MocA-like oxidoreductase C-terminal" evidence="2">
    <location>
        <begin position="272"/>
        <end position="327"/>
    </location>
</feature>
<name>A0A7C3HRY7_MEIRU</name>
<evidence type="ECO:0000259" key="1">
    <source>
        <dbReference type="Pfam" id="PF01408"/>
    </source>
</evidence>
<dbReference type="Pfam" id="PF22725">
    <property type="entry name" value="GFO_IDH_MocA_C3"/>
    <property type="match status" value="1"/>
</dbReference>
<feature type="domain" description="GFO/IDH/MocA-like oxidoreductase" evidence="3">
    <location>
        <begin position="143"/>
        <end position="237"/>
    </location>
</feature>
<dbReference type="InterPro" id="IPR000683">
    <property type="entry name" value="Gfo/Idh/MocA-like_OxRdtase_N"/>
</dbReference>
<evidence type="ECO:0000259" key="3">
    <source>
        <dbReference type="Pfam" id="PF22725"/>
    </source>
</evidence>
<dbReference type="PANTHER" id="PTHR43249:SF1">
    <property type="entry name" value="D-GLUCOSIDE 3-DEHYDROGENASE"/>
    <property type="match status" value="1"/>
</dbReference>
<dbReference type="Gene3D" id="3.30.360.10">
    <property type="entry name" value="Dihydrodipicolinate Reductase, domain 2"/>
    <property type="match status" value="1"/>
</dbReference>
<dbReference type="SUPFAM" id="SSF55347">
    <property type="entry name" value="Glyceraldehyde-3-phosphate dehydrogenase-like, C-terminal domain"/>
    <property type="match status" value="1"/>
</dbReference>
<reference evidence="4" key="1">
    <citation type="journal article" date="2020" name="mSystems">
        <title>Genome- and Community-Level Interaction Insights into Carbon Utilization and Element Cycling Functions of Hydrothermarchaeota in Hydrothermal Sediment.</title>
        <authorList>
            <person name="Zhou Z."/>
            <person name="Liu Y."/>
            <person name="Xu W."/>
            <person name="Pan J."/>
            <person name="Luo Z.H."/>
            <person name="Li M."/>
        </authorList>
    </citation>
    <scope>NUCLEOTIDE SEQUENCE [LARGE SCALE GENOMIC DNA]</scope>
    <source>
        <strain evidence="4">SpSt-524</strain>
    </source>
</reference>
<dbReference type="Pfam" id="PF01408">
    <property type="entry name" value="GFO_IDH_MocA"/>
    <property type="match status" value="1"/>
</dbReference>
<sequence>MKPLKTAILGCGGFARRHAQVLQQLPTEVQLVACCDRNAWKAQELSAQYSVGQAQVFTDHTRMLEATDLDILIVCLPPYGHTDEVEQAAQRGIHLLIEKPIALSRDKAWQMVEASEKAGIKTQVGFMYRFGEALEYLRTLDSGPIGLFSARYFCNALHAPWWRDKEKSGGQLVEQVIHMFDLMRYLMGEPVTVYAKQANLFHQQTPGYTVEDVSATIATFPNGSLGVVYASNGAIPGQWIKDFKLVAQNLTAEFGDTNQARFFFTAQPGVPTQTIESSRDLYLAQLQDLIQAIRSGGPTRTPLREGAKSLELVLAARQSAESGAEVRLA</sequence>
<accession>A0A7C3HRY7</accession>
<dbReference type="InterPro" id="IPR004104">
    <property type="entry name" value="Gfo/Idh/MocA-like_OxRdtase_C"/>
</dbReference>
<dbReference type="InterPro" id="IPR036291">
    <property type="entry name" value="NAD(P)-bd_dom_sf"/>
</dbReference>
<feature type="domain" description="Gfo/Idh/MocA-like oxidoreductase N-terminal" evidence="1">
    <location>
        <begin position="5"/>
        <end position="126"/>
    </location>
</feature>
<evidence type="ECO:0000313" key="4">
    <source>
        <dbReference type="EMBL" id="HFG20542.1"/>
    </source>
</evidence>
<proteinExistence type="predicted"/>
<protein>
    <submittedName>
        <fullName evidence="4">Gfo/Idh/MocA family oxidoreductase</fullName>
    </submittedName>
</protein>
<dbReference type="InterPro" id="IPR055170">
    <property type="entry name" value="GFO_IDH_MocA-like_dom"/>
</dbReference>
<gene>
    <name evidence="4" type="ORF">ENS82_07450</name>
</gene>
<dbReference type="GO" id="GO:0000166">
    <property type="term" value="F:nucleotide binding"/>
    <property type="evidence" value="ECO:0007669"/>
    <property type="project" value="InterPro"/>
</dbReference>
<dbReference type="AlphaFoldDB" id="A0A7C3HRY7"/>